<comment type="pathway">
    <text evidence="2">Glycolipid biosynthesis; glycosylphosphatidylinositol-anchor biosynthesis.</text>
</comment>
<feature type="transmembrane region" description="Helical" evidence="10">
    <location>
        <begin position="219"/>
        <end position="236"/>
    </location>
</feature>
<evidence type="ECO:0000256" key="2">
    <source>
        <dbReference type="ARBA" id="ARBA00004687"/>
    </source>
</evidence>
<feature type="transmembrane region" description="Helical" evidence="10">
    <location>
        <begin position="308"/>
        <end position="325"/>
    </location>
</feature>
<comment type="caution">
    <text evidence="11">The sequence shown here is derived from an EMBL/GenBank/DDBJ whole genome shotgun (WGS) entry which is preliminary data.</text>
</comment>
<evidence type="ECO:0000256" key="6">
    <source>
        <dbReference type="ARBA" id="ARBA00022692"/>
    </source>
</evidence>
<keyword evidence="12" id="KW-1185">Reference proteome</keyword>
<dbReference type="Proteomes" id="UP000237061">
    <property type="component" value="Unassembled WGS sequence"/>
</dbReference>
<feature type="transmembrane region" description="Helical" evidence="10">
    <location>
        <begin position="34"/>
        <end position="58"/>
    </location>
</feature>
<comment type="subcellular location">
    <subcellularLocation>
        <location evidence="1">Endoplasmic reticulum membrane</location>
        <topology evidence="1">Multi-pass membrane protein</topology>
    </subcellularLocation>
</comment>
<sequence>MTVRSSAGASTTTINDELYALLRRFLSPLRRAPWWLKVTLLYGAARLVSFAILLGAAWHAEASPWGGKQPDYLTFINRWDAGWYERIYDGGYPTTIPRNEDGTAQPNQWAFYPVFPLLARALSNVTGLAWAPAAAVVATVAGLAAALMIYVLFRHFASPSTALWGVAFFAMFPISPVLQVPYAESLGTFFLAAALYLLIKRNYWAAMPVVMLMCLSRPAGAPFAAVVGIHLLLRLWHRKTDPFPAKEMLSGALLALVSLVMAFSWIFIAWWWTGDRSAYTDTETAWRGEDLVLFKPWFDASVDLVGPFWGPLLPLLLVALAALFLNSRAVRAIGVDLRIWCGMYLLYLMAVLHPQSSTFRMMLPLFPLALAAAFISTSKAYRWSVLVMFGVLQIVWVVWLWQFAAISTGQAWPP</sequence>
<evidence type="ECO:0000313" key="11">
    <source>
        <dbReference type="EMBL" id="POH72325.1"/>
    </source>
</evidence>
<feature type="transmembrane region" description="Helical" evidence="10">
    <location>
        <begin position="383"/>
        <end position="404"/>
    </location>
</feature>
<dbReference type="UniPathway" id="UPA00196"/>
<dbReference type="GO" id="GO:0000009">
    <property type="term" value="F:alpha-1,6-mannosyltransferase activity"/>
    <property type="evidence" value="ECO:0007669"/>
    <property type="project" value="InterPro"/>
</dbReference>
<dbReference type="GO" id="GO:0031501">
    <property type="term" value="C:mannosyltransferase complex"/>
    <property type="evidence" value="ECO:0007669"/>
    <property type="project" value="TreeGrafter"/>
</dbReference>
<reference evidence="11 12" key="1">
    <citation type="submission" date="2018-01" db="EMBL/GenBank/DDBJ databases">
        <title>Arthrobacter sp. nov., from glaciers in China.</title>
        <authorList>
            <person name="Liu Q."/>
            <person name="Xin Y.-H."/>
        </authorList>
    </citation>
    <scope>NUCLEOTIDE SEQUENCE [LARGE SCALE GENOMIC DNA]</scope>
    <source>
        <strain evidence="11 12">HLT2-12-2</strain>
    </source>
</reference>
<accession>A0A2S3ZSU8</accession>
<evidence type="ECO:0000256" key="8">
    <source>
        <dbReference type="ARBA" id="ARBA00022989"/>
    </source>
</evidence>
<evidence type="ECO:0000256" key="9">
    <source>
        <dbReference type="ARBA" id="ARBA00023136"/>
    </source>
</evidence>
<evidence type="ECO:0008006" key="13">
    <source>
        <dbReference type="Google" id="ProtNLM"/>
    </source>
</evidence>
<proteinExistence type="predicted"/>
<keyword evidence="6 10" id="KW-0812">Transmembrane</keyword>
<feature type="transmembrane region" description="Helical" evidence="10">
    <location>
        <begin position="248"/>
        <end position="272"/>
    </location>
</feature>
<dbReference type="PANTHER" id="PTHR12468:SF2">
    <property type="entry name" value="GPI MANNOSYLTRANSFERASE 2"/>
    <property type="match status" value="1"/>
</dbReference>
<dbReference type="EMBL" id="PPXC01000015">
    <property type="protein sequence ID" value="POH72325.1"/>
    <property type="molecule type" value="Genomic_DNA"/>
</dbReference>
<dbReference type="AlphaFoldDB" id="A0A2S3ZSU8"/>
<evidence type="ECO:0000256" key="4">
    <source>
        <dbReference type="ARBA" id="ARBA00022676"/>
    </source>
</evidence>
<dbReference type="GO" id="GO:0016020">
    <property type="term" value="C:membrane"/>
    <property type="evidence" value="ECO:0007669"/>
    <property type="project" value="GOC"/>
</dbReference>
<keyword evidence="3" id="KW-0337">GPI-anchor biosynthesis</keyword>
<dbReference type="InterPro" id="IPR007315">
    <property type="entry name" value="PIG-V/Gpi18"/>
</dbReference>
<evidence type="ECO:0000256" key="3">
    <source>
        <dbReference type="ARBA" id="ARBA00022502"/>
    </source>
</evidence>
<keyword evidence="9 10" id="KW-0472">Membrane</keyword>
<organism evidence="11 12">
    <name type="scientific">Arthrobacter glacialis</name>
    <dbReference type="NCBI Taxonomy" id="1664"/>
    <lineage>
        <taxon>Bacteria</taxon>
        <taxon>Bacillati</taxon>
        <taxon>Actinomycetota</taxon>
        <taxon>Actinomycetes</taxon>
        <taxon>Micrococcales</taxon>
        <taxon>Micrococcaceae</taxon>
        <taxon>Arthrobacter</taxon>
    </lineage>
</organism>
<feature type="transmembrane region" description="Helical" evidence="10">
    <location>
        <begin position="128"/>
        <end position="150"/>
    </location>
</feature>
<evidence type="ECO:0000256" key="7">
    <source>
        <dbReference type="ARBA" id="ARBA00022824"/>
    </source>
</evidence>
<feature type="transmembrane region" description="Helical" evidence="10">
    <location>
        <begin position="156"/>
        <end position="174"/>
    </location>
</feature>
<feature type="transmembrane region" description="Helical" evidence="10">
    <location>
        <begin position="359"/>
        <end position="376"/>
    </location>
</feature>
<keyword evidence="7" id="KW-0256">Endoplasmic reticulum</keyword>
<evidence type="ECO:0000256" key="1">
    <source>
        <dbReference type="ARBA" id="ARBA00004477"/>
    </source>
</evidence>
<keyword evidence="5" id="KW-0808">Transferase</keyword>
<keyword evidence="8 10" id="KW-1133">Transmembrane helix</keyword>
<evidence type="ECO:0000313" key="12">
    <source>
        <dbReference type="Proteomes" id="UP000237061"/>
    </source>
</evidence>
<feature type="transmembrane region" description="Helical" evidence="10">
    <location>
        <begin position="337"/>
        <end position="353"/>
    </location>
</feature>
<gene>
    <name evidence="11" type="ORF">CVS27_16350</name>
</gene>
<dbReference type="GO" id="GO:0004376">
    <property type="term" value="F:GPI mannosyltransferase activity"/>
    <property type="evidence" value="ECO:0007669"/>
    <property type="project" value="InterPro"/>
</dbReference>
<dbReference type="GO" id="GO:0006506">
    <property type="term" value="P:GPI anchor biosynthetic process"/>
    <property type="evidence" value="ECO:0007669"/>
    <property type="project" value="UniProtKB-UniPathway"/>
</dbReference>
<keyword evidence="4" id="KW-0328">Glycosyltransferase</keyword>
<evidence type="ECO:0000256" key="5">
    <source>
        <dbReference type="ARBA" id="ARBA00022679"/>
    </source>
</evidence>
<name>A0A2S3ZSU8_ARTGL</name>
<dbReference type="PANTHER" id="PTHR12468">
    <property type="entry name" value="GPI MANNOSYLTRANSFERASE 2"/>
    <property type="match status" value="1"/>
</dbReference>
<evidence type="ECO:0000256" key="10">
    <source>
        <dbReference type="SAM" id="Phobius"/>
    </source>
</evidence>
<protein>
    <recommendedName>
        <fullName evidence="13">Integral membrane protein</fullName>
    </recommendedName>
</protein>